<dbReference type="AlphaFoldDB" id="A0AA43XMK4"/>
<sequence>MKNRKIFQLFMPDTKIYLIIIAFLIFFLSLYNHWLGIFGVFLLVFLIYHHLKVHNLKKQEWEKYMEGLFSDIDSATKQAILNIPIPFTIVELDGTIHWYNGKFIETLEEKNIFGKNVEELVPDIKIEDLLEENRKGEEHKAFINVQVKDRHYKLLYNIARVSEENMGNRKYIMVLYFIEISNYERLKKKYNEEKLAIALVQVDNYDEVMQDTEEERRPLVTAEIDHRVKRWANSQRGFFRKYTTDKFIVGFEAQYLEKLEAKKFEILDQIRKIEMGNKIPITLSIGVGTNGKTPLEIADFANAAKDLALGRGGDQAVVKKNDYISFYGGRTSAVEKTTKVKSRVIAYALRRLMDQSDNVFIMGHKNADMDALGAAMGVYRGAKNREREAYIVLNESNSSIERLYNKAMERKDYRRDIITCEEALSKMERNSLLIVVDTHRPSFTECPEALKLTKNIVVIDHHRRVTDFIDETVLTYHETYVSSTSELVTEILSYMDSRMNIDEIEANALLAGIALDTKNFSFKTGVRTFEAASLLRRAGADTIEVKQYFQDSIETILNKSEVLKRAEIFREEVAISISEDGDNPQLLAAQAADELLNIKNVTAGFVLGKKGDGEIFISGRSMGKINVQVILEKLGGGGHLAVAGAQLQDSSLDSAKEQLKEAIEEYFQEGDKK</sequence>
<dbReference type="Gene3D" id="3.30.450.20">
    <property type="entry name" value="PAS domain"/>
    <property type="match status" value="1"/>
</dbReference>
<comment type="cofactor">
    <cofactor evidence="2">
        <name>Mn(2+)</name>
        <dbReference type="ChEBI" id="CHEBI:29035"/>
    </cofactor>
    <text evidence="2">For phosphodiesterase activity, probably binds 2 Mn(2+) per subunit.</text>
</comment>
<gene>
    <name evidence="7" type="ORF">ISALK_11965</name>
</gene>
<dbReference type="Pfam" id="PF02272">
    <property type="entry name" value="DHHA1"/>
    <property type="match status" value="1"/>
</dbReference>
<evidence type="ECO:0000256" key="2">
    <source>
        <dbReference type="PIRSR" id="PIRSR026583-50"/>
    </source>
</evidence>
<dbReference type="EC" id="3.1.4.-" evidence="1"/>
<dbReference type="InterPro" id="IPR038763">
    <property type="entry name" value="DHH_sf"/>
</dbReference>
<keyword evidence="3" id="KW-0175">Coiled coil</keyword>
<feature type="transmembrane region" description="Helical" evidence="4">
    <location>
        <begin position="16"/>
        <end position="48"/>
    </location>
</feature>
<organism evidence="7 8">
    <name type="scientific">Isachenkonia alkalipeptolytica</name>
    <dbReference type="NCBI Taxonomy" id="2565777"/>
    <lineage>
        <taxon>Bacteria</taxon>
        <taxon>Bacillati</taxon>
        <taxon>Bacillota</taxon>
        <taxon>Clostridia</taxon>
        <taxon>Eubacteriales</taxon>
        <taxon>Clostridiaceae</taxon>
        <taxon>Isachenkonia</taxon>
    </lineage>
</organism>
<keyword evidence="1" id="KW-0378">Hydrolase</keyword>
<dbReference type="RefSeq" id="WP_160722642.1">
    <property type="nucleotide sequence ID" value="NZ_SUMG01000019.1"/>
</dbReference>
<feature type="domain" description="DDH" evidence="5">
    <location>
        <begin position="358"/>
        <end position="513"/>
    </location>
</feature>
<comment type="similarity">
    <text evidence="1">Belongs to the GdpP/PdeA phosphodiesterase family.</text>
</comment>
<dbReference type="InterPro" id="IPR014528">
    <property type="entry name" value="GdpP/PdeA"/>
</dbReference>
<dbReference type="Proteomes" id="UP000449710">
    <property type="component" value="Unassembled WGS sequence"/>
</dbReference>
<dbReference type="InterPro" id="IPR001667">
    <property type="entry name" value="DDH_dom"/>
</dbReference>
<feature type="binding site" evidence="2">
    <location>
        <position position="370"/>
    </location>
    <ligand>
        <name>Mn(2+)</name>
        <dbReference type="ChEBI" id="CHEBI:29035"/>
        <label>2</label>
    </ligand>
</feature>
<feature type="binding site" evidence="2">
    <location>
        <position position="437"/>
    </location>
    <ligand>
        <name>Mn(2+)</name>
        <dbReference type="ChEBI" id="CHEBI:29035"/>
        <label>1</label>
    </ligand>
</feature>
<dbReference type="InterPro" id="IPR051319">
    <property type="entry name" value="Oligoribo/pAp-PDE_c-di-AMP_PDE"/>
</dbReference>
<evidence type="ECO:0000256" key="1">
    <source>
        <dbReference type="PIRNR" id="PIRNR026583"/>
    </source>
</evidence>
<keyword evidence="8" id="KW-1185">Reference proteome</keyword>
<keyword evidence="1" id="KW-1003">Cell membrane</keyword>
<dbReference type="GO" id="GO:0005886">
    <property type="term" value="C:plasma membrane"/>
    <property type="evidence" value="ECO:0007669"/>
    <property type="project" value="UniProtKB-SubCell"/>
</dbReference>
<feature type="binding site" evidence="2">
    <location>
        <position position="364"/>
    </location>
    <ligand>
        <name>Mn(2+)</name>
        <dbReference type="ChEBI" id="CHEBI:29035"/>
        <label>1</label>
    </ligand>
</feature>
<dbReference type="SUPFAM" id="SSF64182">
    <property type="entry name" value="DHH phosphoesterases"/>
    <property type="match status" value="1"/>
</dbReference>
<dbReference type="Pfam" id="PF24898">
    <property type="entry name" value="GGDEF_GdpP"/>
    <property type="match status" value="1"/>
</dbReference>
<reference evidence="7 8" key="1">
    <citation type="submission" date="2019-04" db="EMBL/GenBank/DDBJ databases">
        <title>Isachenkonia alkalipeptolytica gen. nov. sp. nov. a new anaerobic, alkiliphilic organothrophic bacterium capable to reduce synthesized ferrihydrite isolated from a soda lake.</title>
        <authorList>
            <person name="Toshchakov S.V."/>
            <person name="Zavarzina D.G."/>
            <person name="Zhilina T.N."/>
            <person name="Kostrikina N.A."/>
            <person name="Kublanov I.V."/>
        </authorList>
    </citation>
    <scope>NUCLEOTIDE SEQUENCE [LARGE SCALE GENOMIC DNA]</scope>
    <source>
        <strain evidence="7 8">Z-1701</strain>
    </source>
</reference>
<feature type="binding site" evidence="2">
    <location>
        <position position="516"/>
    </location>
    <ligand>
        <name>Mn(2+)</name>
        <dbReference type="ChEBI" id="CHEBI:29035"/>
        <label>2</label>
    </ligand>
</feature>
<dbReference type="GO" id="GO:0003676">
    <property type="term" value="F:nucleic acid binding"/>
    <property type="evidence" value="ECO:0007669"/>
    <property type="project" value="UniProtKB-UniRule"/>
</dbReference>
<dbReference type="PANTHER" id="PTHR47618:SF2">
    <property type="entry name" value="CYCLIC-DI-AMP PHOSPHODIESTERASE GDPP"/>
    <property type="match status" value="1"/>
</dbReference>
<feature type="binding site" evidence="2">
    <location>
        <position position="368"/>
    </location>
    <ligand>
        <name>Mn(2+)</name>
        <dbReference type="ChEBI" id="CHEBI:29035"/>
        <label>1</label>
    </ligand>
</feature>
<dbReference type="FunFam" id="3.90.1640.10:FF:000002">
    <property type="entry name" value="Cyclic-di-AMP phosphodiesterase"/>
    <property type="match status" value="1"/>
</dbReference>
<dbReference type="EMBL" id="SUMG01000019">
    <property type="protein sequence ID" value="NBG89206.1"/>
    <property type="molecule type" value="Genomic_DNA"/>
</dbReference>
<feature type="coiled-coil region" evidence="3">
    <location>
        <begin position="645"/>
        <end position="672"/>
    </location>
</feature>
<feature type="domain" description="DHHA1" evidence="6">
    <location>
        <begin position="586"/>
        <end position="666"/>
    </location>
</feature>
<keyword evidence="4" id="KW-0812">Transmembrane</keyword>
<evidence type="ECO:0000259" key="5">
    <source>
        <dbReference type="Pfam" id="PF01368"/>
    </source>
</evidence>
<keyword evidence="2" id="KW-0464">Manganese</keyword>
<protein>
    <recommendedName>
        <fullName evidence="1">Cyclic-di-AMP phosphodiesterase</fullName>
        <ecNumber evidence="1">3.1.4.-</ecNumber>
    </recommendedName>
</protein>
<comment type="catalytic activity">
    <reaction evidence="1">
        <text>3',3'-c-di-AMP + H2O = 5'-O-phosphonoadenylyl-(3'-&gt;5')-adenosine + H(+)</text>
        <dbReference type="Rhea" id="RHEA:54420"/>
        <dbReference type="ChEBI" id="CHEBI:15377"/>
        <dbReference type="ChEBI" id="CHEBI:15378"/>
        <dbReference type="ChEBI" id="CHEBI:71500"/>
        <dbReference type="ChEBI" id="CHEBI:138171"/>
    </reaction>
</comment>
<evidence type="ECO:0000313" key="7">
    <source>
        <dbReference type="EMBL" id="NBG89206.1"/>
    </source>
</evidence>
<feature type="binding site" evidence="2">
    <location>
        <position position="461"/>
    </location>
    <ligand>
        <name>Mn(2+)</name>
        <dbReference type="ChEBI" id="CHEBI:29035"/>
        <label>2</label>
    </ligand>
</feature>
<evidence type="ECO:0000259" key="6">
    <source>
        <dbReference type="Pfam" id="PF02272"/>
    </source>
</evidence>
<dbReference type="Gene3D" id="3.90.1640.10">
    <property type="entry name" value="inorganic pyrophosphatase (n-terminal core)"/>
    <property type="match status" value="1"/>
</dbReference>
<accession>A0AA43XMK4</accession>
<comment type="subcellular location">
    <subcellularLocation>
        <location evidence="1">Cell membrane</location>
    </subcellularLocation>
</comment>
<dbReference type="Pfam" id="PF01368">
    <property type="entry name" value="DHH"/>
    <property type="match status" value="1"/>
</dbReference>
<comment type="function">
    <text evidence="1">Has phosphodiesterase (PDE) activity against cyclic-di-AMP (c-di-AMP).</text>
</comment>
<evidence type="ECO:0000313" key="8">
    <source>
        <dbReference type="Proteomes" id="UP000449710"/>
    </source>
</evidence>
<evidence type="ECO:0000256" key="3">
    <source>
        <dbReference type="SAM" id="Coils"/>
    </source>
</evidence>
<name>A0AA43XMK4_9CLOT</name>
<proteinExistence type="inferred from homology"/>
<dbReference type="GO" id="GO:0016787">
    <property type="term" value="F:hydrolase activity"/>
    <property type="evidence" value="ECO:0007669"/>
    <property type="project" value="UniProtKB-UniRule"/>
</dbReference>
<keyword evidence="1 4" id="KW-0472">Membrane</keyword>
<dbReference type="GO" id="GO:0046872">
    <property type="term" value="F:metal ion binding"/>
    <property type="evidence" value="ECO:0007669"/>
    <property type="project" value="UniProtKB-KW"/>
</dbReference>
<dbReference type="PANTHER" id="PTHR47618">
    <property type="entry name" value="BIFUNCTIONAL OLIGORIBONUCLEASE AND PAP PHOSPHATASE NRNA"/>
    <property type="match status" value="1"/>
</dbReference>
<feature type="binding site" evidence="2">
    <location>
        <position position="437"/>
    </location>
    <ligand>
        <name>Mn(2+)</name>
        <dbReference type="ChEBI" id="CHEBI:29035"/>
        <label>2</label>
    </ligand>
</feature>
<dbReference type="Gene3D" id="3.10.310.30">
    <property type="match status" value="1"/>
</dbReference>
<dbReference type="PIRSF" id="PIRSF026583">
    <property type="entry name" value="YybT"/>
    <property type="match status" value="1"/>
</dbReference>
<dbReference type="InterPro" id="IPR003156">
    <property type="entry name" value="DHHA1_dom"/>
</dbReference>
<keyword evidence="2" id="KW-0479">Metal-binding</keyword>
<evidence type="ECO:0000256" key="4">
    <source>
        <dbReference type="SAM" id="Phobius"/>
    </source>
</evidence>
<keyword evidence="4" id="KW-1133">Transmembrane helix</keyword>
<comment type="caution">
    <text evidence="7">The sequence shown here is derived from an EMBL/GenBank/DDBJ whole genome shotgun (WGS) entry which is preliminary data.</text>
</comment>